<evidence type="ECO:0000313" key="2">
    <source>
        <dbReference type="Proteomes" id="UP001153076"/>
    </source>
</evidence>
<proteinExistence type="predicted"/>
<dbReference type="PANTHER" id="PTHR34464:SF3">
    <property type="entry name" value="OS09G0376300 PROTEIN"/>
    <property type="match status" value="1"/>
</dbReference>
<dbReference type="PANTHER" id="PTHR34464">
    <property type="entry name" value="OS09G0376300 PROTEIN"/>
    <property type="match status" value="1"/>
</dbReference>
<dbReference type="Proteomes" id="UP001153076">
    <property type="component" value="Unassembled WGS sequence"/>
</dbReference>
<organism evidence="1 2">
    <name type="scientific">Carnegiea gigantea</name>
    <dbReference type="NCBI Taxonomy" id="171969"/>
    <lineage>
        <taxon>Eukaryota</taxon>
        <taxon>Viridiplantae</taxon>
        <taxon>Streptophyta</taxon>
        <taxon>Embryophyta</taxon>
        <taxon>Tracheophyta</taxon>
        <taxon>Spermatophyta</taxon>
        <taxon>Magnoliopsida</taxon>
        <taxon>eudicotyledons</taxon>
        <taxon>Gunneridae</taxon>
        <taxon>Pentapetalae</taxon>
        <taxon>Caryophyllales</taxon>
        <taxon>Cactineae</taxon>
        <taxon>Cactaceae</taxon>
        <taxon>Cactoideae</taxon>
        <taxon>Echinocereeae</taxon>
        <taxon>Carnegiea</taxon>
    </lineage>
</organism>
<reference evidence="1" key="1">
    <citation type="submission" date="2022-04" db="EMBL/GenBank/DDBJ databases">
        <title>Carnegiea gigantea Genome sequencing and assembly v2.</title>
        <authorList>
            <person name="Copetti D."/>
            <person name="Sanderson M.J."/>
            <person name="Burquez A."/>
            <person name="Wojciechowski M.F."/>
        </authorList>
    </citation>
    <scope>NUCLEOTIDE SEQUENCE</scope>
    <source>
        <strain evidence="1">SGP5-SGP5p</strain>
        <tissue evidence="1">Aerial part</tissue>
    </source>
</reference>
<accession>A0A9Q1KIF9</accession>
<dbReference type="AlphaFoldDB" id="A0A9Q1KIF9"/>
<gene>
    <name evidence="1" type="ORF">Cgig2_029165</name>
</gene>
<protein>
    <submittedName>
        <fullName evidence="1">Uncharacterized protein</fullName>
    </submittedName>
</protein>
<dbReference type="EMBL" id="JAKOGI010000082">
    <property type="protein sequence ID" value="KAJ8444971.1"/>
    <property type="molecule type" value="Genomic_DNA"/>
</dbReference>
<dbReference type="OrthoDB" id="686813at2759"/>
<sequence length="200" mass="22674">MKLPIAKRNLSSSSSRVGVFRHLSEMAFSRFQWWTMPFWGGKEEKRTAFNGSLSHSLSDYGCGFGKWEPDTVKFPLKGTRVASSSSRRIKKKWHSREERKVDRAREHDAVVVPADGVCLSGSDSDDSDWSIGWLEPHGPDFLSDDVTDDSFAVLVHCYKNDRRGIVEGTNSQLLNAVHNLTYEHLNGTELLSQYLCYSEI</sequence>
<evidence type="ECO:0000313" key="1">
    <source>
        <dbReference type="EMBL" id="KAJ8444971.1"/>
    </source>
</evidence>
<name>A0A9Q1KIF9_9CARY</name>
<keyword evidence="2" id="KW-1185">Reference proteome</keyword>
<comment type="caution">
    <text evidence="1">The sequence shown here is derived from an EMBL/GenBank/DDBJ whole genome shotgun (WGS) entry which is preliminary data.</text>
</comment>